<sequence length="160" mass="18837">MKNNESAYLHATVHSQTVSNKLKTSRKNKMNRILIILFLTFNFCAFGQTQHEMHKEASEEYKKSDIELNNVYQKILTEYKSDSTFIDRLKKTQRIWITYRDSELEMKFPAENKQAEYGSVYPMCVSLFLKELTEERTEKLRIWLNGIEEGDMCSGSVKTN</sequence>
<gene>
    <name evidence="3" type="ORF">V1468_05085</name>
</gene>
<evidence type="ECO:0000313" key="3">
    <source>
        <dbReference type="EMBL" id="MEF3078372.1"/>
    </source>
</evidence>
<keyword evidence="1" id="KW-0472">Membrane</keyword>
<proteinExistence type="predicted"/>
<comment type="caution">
    <text evidence="3">The sequence shown here is derived from an EMBL/GenBank/DDBJ whole genome shotgun (WGS) entry which is preliminary data.</text>
</comment>
<dbReference type="Gene3D" id="1.20.1270.180">
    <property type="match status" value="1"/>
</dbReference>
<feature type="domain" description="Lysozyme inhibitor LprI-like N-terminal" evidence="2">
    <location>
        <begin position="48"/>
        <end position="140"/>
    </location>
</feature>
<dbReference type="RefSeq" id="WP_331809147.1">
    <property type="nucleotide sequence ID" value="NZ_JAZHOU010000001.1"/>
</dbReference>
<evidence type="ECO:0000313" key="4">
    <source>
        <dbReference type="Proteomes" id="UP001356704"/>
    </source>
</evidence>
<reference evidence="3 4" key="1">
    <citation type="submission" date="2024-02" db="EMBL/GenBank/DDBJ databases">
        <title>Winogradskyella poriferorum JCM 12885.</title>
        <authorList>
            <person name="Zhang D.-F."/>
            <person name="Fu Z.-Y."/>
        </authorList>
    </citation>
    <scope>NUCLEOTIDE SEQUENCE [LARGE SCALE GENOMIC DNA]</scope>
    <source>
        <strain evidence="3 4">JCM 12885</strain>
    </source>
</reference>
<evidence type="ECO:0000259" key="2">
    <source>
        <dbReference type="Pfam" id="PF07007"/>
    </source>
</evidence>
<name>A0ABU7W330_9FLAO</name>
<keyword evidence="1" id="KW-1133">Transmembrane helix</keyword>
<dbReference type="InterPro" id="IPR009739">
    <property type="entry name" value="LprI-like_N"/>
</dbReference>
<dbReference type="Proteomes" id="UP001356704">
    <property type="component" value="Unassembled WGS sequence"/>
</dbReference>
<keyword evidence="4" id="KW-1185">Reference proteome</keyword>
<dbReference type="EMBL" id="JAZHOU010000001">
    <property type="protein sequence ID" value="MEF3078372.1"/>
    <property type="molecule type" value="Genomic_DNA"/>
</dbReference>
<keyword evidence="1" id="KW-0812">Transmembrane</keyword>
<dbReference type="Pfam" id="PF07007">
    <property type="entry name" value="LprI"/>
    <property type="match status" value="1"/>
</dbReference>
<organism evidence="3 4">
    <name type="scientific">Winogradskyella poriferorum</name>
    <dbReference type="NCBI Taxonomy" id="307627"/>
    <lineage>
        <taxon>Bacteria</taxon>
        <taxon>Pseudomonadati</taxon>
        <taxon>Bacteroidota</taxon>
        <taxon>Flavobacteriia</taxon>
        <taxon>Flavobacteriales</taxon>
        <taxon>Flavobacteriaceae</taxon>
        <taxon>Winogradskyella</taxon>
    </lineage>
</organism>
<accession>A0ABU7W330</accession>
<evidence type="ECO:0000256" key="1">
    <source>
        <dbReference type="SAM" id="Phobius"/>
    </source>
</evidence>
<protein>
    <submittedName>
        <fullName evidence="3">Lysozyme inhibitor LprI family protein</fullName>
    </submittedName>
</protein>
<feature type="transmembrane region" description="Helical" evidence="1">
    <location>
        <begin position="30"/>
        <end position="48"/>
    </location>
</feature>